<evidence type="ECO:0000256" key="1">
    <source>
        <dbReference type="SAM" id="Phobius"/>
    </source>
</evidence>
<dbReference type="Proteomes" id="UP001523369">
    <property type="component" value="Unassembled WGS sequence"/>
</dbReference>
<keyword evidence="1" id="KW-0472">Membrane</keyword>
<dbReference type="RefSeq" id="WP_253235353.1">
    <property type="nucleotide sequence ID" value="NZ_JAMYJR010000001.1"/>
</dbReference>
<proteinExistence type="predicted"/>
<feature type="transmembrane region" description="Helical" evidence="1">
    <location>
        <begin position="111"/>
        <end position="131"/>
    </location>
</feature>
<feature type="transmembrane region" description="Helical" evidence="1">
    <location>
        <begin position="79"/>
        <end position="99"/>
    </location>
</feature>
<accession>A0ABT1DEH7</accession>
<protein>
    <recommendedName>
        <fullName evidence="4">DUF4345 domain-containing protein</fullName>
    </recommendedName>
</protein>
<feature type="transmembrane region" description="Helical" evidence="1">
    <location>
        <begin position="12"/>
        <end position="32"/>
    </location>
</feature>
<keyword evidence="3" id="KW-1185">Reference proteome</keyword>
<evidence type="ECO:0000313" key="3">
    <source>
        <dbReference type="Proteomes" id="UP001523369"/>
    </source>
</evidence>
<dbReference type="EMBL" id="JAMYJR010000001">
    <property type="protein sequence ID" value="MCO8269213.1"/>
    <property type="molecule type" value="Genomic_DNA"/>
</dbReference>
<comment type="caution">
    <text evidence="2">The sequence shown here is derived from an EMBL/GenBank/DDBJ whole genome shotgun (WGS) entry which is preliminary data.</text>
</comment>
<keyword evidence="1" id="KW-1133">Transmembrane helix</keyword>
<evidence type="ECO:0008006" key="4">
    <source>
        <dbReference type="Google" id="ProtNLM"/>
    </source>
</evidence>
<reference evidence="2 3" key="1">
    <citation type="submission" date="2022-06" db="EMBL/GenBank/DDBJ databases">
        <title>New Species of the Genus Actinoplanes, ActinopZanes ferrugineus.</title>
        <authorList>
            <person name="Ding P."/>
        </authorList>
    </citation>
    <scope>NUCLEOTIDE SEQUENCE [LARGE SCALE GENOMIC DNA]</scope>
    <source>
        <strain evidence="2 3">TRM88003</strain>
    </source>
</reference>
<keyword evidence="1" id="KW-0812">Transmembrane</keyword>
<sequence>MTTVQSLKKWLRIGLFTLAGLQTFVSLWQYVFSRSFYDNFPTVKLDPPYNQHLVSDVGGLGLALCATLYIAAVMLDNKVALTALVGYLVYVSTHFLFHVTHFDNFSLLEALGVGTGLGIEVVLALLLLYVVRLIQRAETAAGAVGSATAGR</sequence>
<name>A0ABT1DEH7_9ACTN</name>
<organism evidence="2 3">
    <name type="scientific">Paractinoplanes aksuensis</name>
    <dbReference type="NCBI Taxonomy" id="2939490"/>
    <lineage>
        <taxon>Bacteria</taxon>
        <taxon>Bacillati</taxon>
        <taxon>Actinomycetota</taxon>
        <taxon>Actinomycetes</taxon>
        <taxon>Micromonosporales</taxon>
        <taxon>Micromonosporaceae</taxon>
        <taxon>Paractinoplanes</taxon>
    </lineage>
</organism>
<gene>
    <name evidence="2" type="ORF">M1L60_01255</name>
</gene>
<feature type="transmembrane region" description="Helical" evidence="1">
    <location>
        <begin position="52"/>
        <end position="72"/>
    </location>
</feature>
<evidence type="ECO:0000313" key="2">
    <source>
        <dbReference type="EMBL" id="MCO8269213.1"/>
    </source>
</evidence>